<keyword evidence="3" id="KW-1185">Reference proteome</keyword>
<dbReference type="PANTHER" id="PTHR35870:SF6">
    <property type="entry name" value="MGS207 PROTEIN"/>
    <property type="match status" value="1"/>
</dbReference>
<evidence type="ECO:0000256" key="1">
    <source>
        <dbReference type="ARBA" id="ARBA00023002"/>
    </source>
</evidence>
<dbReference type="EMBL" id="KV878594">
    <property type="protein sequence ID" value="OJJ54668.1"/>
    <property type="molecule type" value="Genomic_DNA"/>
</dbReference>
<dbReference type="Proteomes" id="UP000184356">
    <property type="component" value="Unassembled WGS sequence"/>
</dbReference>
<proteinExistence type="predicted"/>
<evidence type="ECO:0008006" key="4">
    <source>
        <dbReference type="Google" id="ProtNLM"/>
    </source>
</evidence>
<keyword evidence="1" id="KW-0560">Oxidoreductase</keyword>
<dbReference type="Pfam" id="PF14027">
    <property type="entry name" value="Questin_oxidase"/>
    <property type="match status" value="1"/>
</dbReference>
<protein>
    <recommendedName>
        <fullName evidence="4">MGS207 protein</fullName>
    </recommendedName>
</protein>
<dbReference type="PANTHER" id="PTHR35870">
    <property type="entry name" value="PROTEIN, PUTATIVE (AFU_ORTHOLOGUE AFUA_5G03330)-RELATED"/>
    <property type="match status" value="1"/>
</dbReference>
<sequence length="441" mass="50016">MASETSPSPSPSPNRPAEQLVRLPVPAGLRSLDAAYTLDVQDERADTLRRLLKKGHTSVAPLREPKLILHSHLPHLLGSAYFLGAPAQQLEELYEHEITTLRDIDDTFILGSALSRGNWRQFLGQKPYTVAYVQYFDSELERNNGDWKKLLQDYLFPGPEPLINGFCGGLGHPFIHLAYAWELQSPAVATEALSLGCTENMEGHGLLDSYPADNSTYKTSSFADVIQRVHDDARFDNLFEHQGITNIETLMRQRFQAVLEHWNAWEVTPADALQQLENICDTSVLLAIATGDRERKFDFYLVHTMTVAHALRVLWDLFPDDTRRACILRQYALFVIMVYICQKKPAIHRDLMDNIGAVQLAGDEDDGWDALVERALRHKWYKDSHFFKVVRAPKAFEETFGVKNDFYRKASAKFIAEFDGWEGFGLGVAGFLPSRDGYIPE</sequence>
<dbReference type="OrthoDB" id="10265971at2759"/>
<dbReference type="VEuPathDB" id="FungiDB:ASPSYDRAFT_49790"/>
<dbReference type="InterPro" id="IPR025337">
    <property type="entry name" value="Questin_oxidase-like"/>
</dbReference>
<evidence type="ECO:0000313" key="2">
    <source>
        <dbReference type="EMBL" id="OJJ54668.1"/>
    </source>
</evidence>
<dbReference type="AlphaFoldDB" id="A0A1L9T5I7"/>
<gene>
    <name evidence="2" type="ORF">ASPSYDRAFT_49790</name>
</gene>
<dbReference type="GeneID" id="63763992"/>
<dbReference type="STRING" id="1036612.A0A1L9T5I7"/>
<organism evidence="2 3">
    <name type="scientific">Aspergillus sydowii CBS 593.65</name>
    <dbReference type="NCBI Taxonomy" id="1036612"/>
    <lineage>
        <taxon>Eukaryota</taxon>
        <taxon>Fungi</taxon>
        <taxon>Dikarya</taxon>
        <taxon>Ascomycota</taxon>
        <taxon>Pezizomycotina</taxon>
        <taxon>Eurotiomycetes</taxon>
        <taxon>Eurotiomycetidae</taxon>
        <taxon>Eurotiales</taxon>
        <taxon>Aspergillaceae</taxon>
        <taxon>Aspergillus</taxon>
        <taxon>Aspergillus subgen. Nidulantes</taxon>
    </lineage>
</organism>
<name>A0A1L9T5I7_9EURO</name>
<dbReference type="GO" id="GO:0016491">
    <property type="term" value="F:oxidoreductase activity"/>
    <property type="evidence" value="ECO:0007669"/>
    <property type="project" value="UniProtKB-KW"/>
</dbReference>
<evidence type="ECO:0000313" key="3">
    <source>
        <dbReference type="Proteomes" id="UP000184356"/>
    </source>
</evidence>
<reference evidence="3" key="1">
    <citation type="journal article" date="2017" name="Genome Biol.">
        <title>Comparative genomics reveals high biological diversity and specific adaptations in the industrially and medically important fungal genus Aspergillus.</title>
        <authorList>
            <person name="de Vries R.P."/>
            <person name="Riley R."/>
            <person name="Wiebenga A."/>
            <person name="Aguilar-Osorio G."/>
            <person name="Amillis S."/>
            <person name="Uchima C.A."/>
            <person name="Anderluh G."/>
            <person name="Asadollahi M."/>
            <person name="Askin M."/>
            <person name="Barry K."/>
            <person name="Battaglia E."/>
            <person name="Bayram O."/>
            <person name="Benocci T."/>
            <person name="Braus-Stromeyer S.A."/>
            <person name="Caldana C."/>
            <person name="Canovas D."/>
            <person name="Cerqueira G.C."/>
            <person name="Chen F."/>
            <person name="Chen W."/>
            <person name="Choi C."/>
            <person name="Clum A."/>
            <person name="Dos Santos R.A."/>
            <person name="Damasio A.R."/>
            <person name="Diallinas G."/>
            <person name="Emri T."/>
            <person name="Fekete E."/>
            <person name="Flipphi M."/>
            <person name="Freyberg S."/>
            <person name="Gallo A."/>
            <person name="Gournas C."/>
            <person name="Habgood R."/>
            <person name="Hainaut M."/>
            <person name="Harispe M.L."/>
            <person name="Henrissat B."/>
            <person name="Hilden K.S."/>
            <person name="Hope R."/>
            <person name="Hossain A."/>
            <person name="Karabika E."/>
            <person name="Karaffa L."/>
            <person name="Karanyi Z."/>
            <person name="Krasevec N."/>
            <person name="Kuo A."/>
            <person name="Kusch H."/>
            <person name="LaButti K."/>
            <person name="Lagendijk E.L."/>
            <person name="Lapidus A."/>
            <person name="Levasseur A."/>
            <person name="Lindquist E."/>
            <person name="Lipzen A."/>
            <person name="Logrieco A.F."/>
            <person name="MacCabe A."/>
            <person name="Maekelae M.R."/>
            <person name="Malavazi I."/>
            <person name="Melin P."/>
            <person name="Meyer V."/>
            <person name="Mielnichuk N."/>
            <person name="Miskei M."/>
            <person name="Molnar A.P."/>
            <person name="Mule G."/>
            <person name="Ngan C.Y."/>
            <person name="Orejas M."/>
            <person name="Orosz E."/>
            <person name="Ouedraogo J.P."/>
            <person name="Overkamp K.M."/>
            <person name="Park H.-S."/>
            <person name="Perrone G."/>
            <person name="Piumi F."/>
            <person name="Punt P.J."/>
            <person name="Ram A.F."/>
            <person name="Ramon A."/>
            <person name="Rauscher S."/>
            <person name="Record E."/>
            <person name="Riano-Pachon D.M."/>
            <person name="Robert V."/>
            <person name="Roehrig J."/>
            <person name="Ruller R."/>
            <person name="Salamov A."/>
            <person name="Salih N.S."/>
            <person name="Samson R.A."/>
            <person name="Sandor E."/>
            <person name="Sanguinetti M."/>
            <person name="Schuetze T."/>
            <person name="Sepcic K."/>
            <person name="Shelest E."/>
            <person name="Sherlock G."/>
            <person name="Sophianopoulou V."/>
            <person name="Squina F.M."/>
            <person name="Sun H."/>
            <person name="Susca A."/>
            <person name="Todd R.B."/>
            <person name="Tsang A."/>
            <person name="Unkles S.E."/>
            <person name="van de Wiele N."/>
            <person name="van Rossen-Uffink D."/>
            <person name="Oliveira J.V."/>
            <person name="Vesth T.C."/>
            <person name="Visser J."/>
            <person name="Yu J.-H."/>
            <person name="Zhou M."/>
            <person name="Andersen M.R."/>
            <person name="Archer D.B."/>
            <person name="Baker S.E."/>
            <person name="Benoit I."/>
            <person name="Brakhage A.A."/>
            <person name="Braus G.H."/>
            <person name="Fischer R."/>
            <person name="Frisvad J.C."/>
            <person name="Goldman G.H."/>
            <person name="Houbraken J."/>
            <person name="Oakley B."/>
            <person name="Pocsi I."/>
            <person name="Scazzocchio C."/>
            <person name="Seiboth B."/>
            <person name="vanKuyk P.A."/>
            <person name="Wortman J."/>
            <person name="Dyer P.S."/>
            <person name="Grigoriev I.V."/>
        </authorList>
    </citation>
    <scope>NUCLEOTIDE SEQUENCE [LARGE SCALE GENOMIC DNA]</scope>
    <source>
        <strain evidence="3">CBS 593.65</strain>
    </source>
</reference>
<dbReference type="RefSeq" id="XP_040698474.1">
    <property type="nucleotide sequence ID" value="XM_040847919.1"/>
</dbReference>
<accession>A0A1L9T5I7</accession>